<dbReference type="AGR" id="WB:WBGene00008384"/>
<dbReference type="Proteomes" id="UP000001940">
    <property type="component" value="Chromosome I"/>
</dbReference>
<evidence type="ECO:0000313" key="2">
    <source>
        <dbReference type="Proteomes" id="UP000001940"/>
    </source>
</evidence>
<dbReference type="AlphaFoldDB" id="Q18959"/>
<organism evidence="1 2">
    <name type="scientific">Caenorhabditis elegans</name>
    <dbReference type="NCBI Taxonomy" id="6239"/>
    <lineage>
        <taxon>Eukaryota</taxon>
        <taxon>Metazoa</taxon>
        <taxon>Ecdysozoa</taxon>
        <taxon>Nematoda</taxon>
        <taxon>Chromadorea</taxon>
        <taxon>Rhabditida</taxon>
        <taxon>Rhabditina</taxon>
        <taxon>Rhabditomorpha</taxon>
        <taxon>Rhabditoidea</taxon>
        <taxon>Rhabditidae</taxon>
        <taxon>Peloderinae</taxon>
        <taxon>Caenorhabditis</taxon>
    </lineage>
</organism>
<dbReference type="InParanoid" id="Q18959"/>
<dbReference type="UCSC" id="D1081.6">
    <property type="organism name" value="c. elegans"/>
</dbReference>
<accession>Q18959</accession>
<dbReference type="DIP" id="DIP-25965N"/>
<dbReference type="PIR" id="T20317">
    <property type="entry name" value="T20317"/>
</dbReference>
<dbReference type="WormBase" id="D1081.6">
    <property type="protein sequence ID" value="CE05538"/>
    <property type="gene ID" value="WBGene00008384"/>
</dbReference>
<dbReference type="Bgee" id="WBGene00008384">
    <property type="expression patterns" value="Expressed in embryo and 4 other cell types or tissues"/>
</dbReference>
<dbReference type="OMA" id="RDWYWYS"/>
<proteinExistence type="predicted"/>
<evidence type="ECO:0000313" key="3">
    <source>
        <dbReference type="WormBase" id="D1081.6"/>
    </source>
</evidence>
<dbReference type="OrthoDB" id="5802287at2759"/>
<evidence type="ECO:0000313" key="1">
    <source>
        <dbReference type="EMBL" id="CAB00027.1"/>
    </source>
</evidence>
<dbReference type="HOGENOM" id="CLU_1688340_0_0_1"/>
<keyword evidence="2" id="KW-1185">Reference proteome</keyword>
<dbReference type="EMBL" id="BX284601">
    <property type="protein sequence ID" value="CAB00027.1"/>
    <property type="molecule type" value="Genomic_DNA"/>
</dbReference>
<sequence length="178" mass="20178">MSPNCETPTSSLSTSLRFVPSLACIAEEEPKVIGIRKITVPGSSKPFQVQIPLYDLNIYAPEPPKQPLPDSYQRLLAEMDQYIGGHQNSEMYKEMAKNLRHKVAVEQAENNRLSKSNFTNRDWYWYAEQTRAFVDEPVINSTSKTQESNISECLEETSSSAKSTVMKDEDLFDLSADF</sequence>
<gene>
    <name evidence="1" type="ORF">CELE_D1081.6</name>
    <name evidence="1 3" type="ORF">D1081.6</name>
</gene>
<reference evidence="1 2" key="1">
    <citation type="journal article" date="1998" name="Science">
        <title>Genome sequence of the nematode C. elegans: a platform for investigating biology.</title>
        <authorList>
            <consortium name="The C. elegans sequencing consortium"/>
            <person name="Sulson J.E."/>
            <person name="Waterston R."/>
        </authorList>
    </citation>
    <scope>NUCLEOTIDE SEQUENCE [LARGE SCALE GENOMIC DNA]</scope>
    <source>
        <strain evidence="1 2">Bristol N2</strain>
    </source>
</reference>
<name>Q18959_CAEEL</name>
<dbReference type="FunCoup" id="Q18959">
    <property type="interactions" value="269"/>
</dbReference>
<protein>
    <submittedName>
        <fullName evidence="1">Carn_acyltransf domain-containing protein</fullName>
    </submittedName>
</protein>